<dbReference type="Gene3D" id="3.20.20.120">
    <property type="entry name" value="Enolase-like C-terminal domain"/>
    <property type="match status" value="1"/>
</dbReference>
<gene>
    <name evidence="3" type="ORF">PSQ90_13100</name>
</gene>
<dbReference type="SFLD" id="SFLDS00001">
    <property type="entry name" value="Enolase"/>
    <property type="match status" value="1"/>
</dbReference>
<dbReference type="PROSITE" id="PS00908">
    <property type="entry name" value="MR_MLE_1"/>
    <property type="match status" value="1"/>
</dbReference>
<name>A0ABY7YVE4_9HYPH</name>
<dbReference type="CDD" id="cd03316">
    <property type="entry name" value="MR_like"/>
    <property type="match status" value="1"/>
</dbReference>
<dbReference type="Proteomes" id="UP001222118">
    <property type="component" value="Chromosome"/>
</dbReference>
<dbReference type="InterPro" id="IPR029017">
    <property type="entry name" value="Enolase-like_N"/>
</dbReference>
<dbReference type="SFLD" id="SFLDG00179">
    <property type="entry name" value="mandelate_racemase"/>
    <property type="match status" value="1"/>
</dbReference>
<evidence type="ECO:0000256" key="1">
    <source>
        <dbReference type="ARBA" id="ARBA00023239"/>
    </source>
</evidence>
<dbReference type="InterPro" id="IPR036849">
    <property type="entry name" value="Enolase-like_C_sf"/>
</dbReference>
<dbReference type="InterPro" id="IPR029065">
    <property type="entry name" value="Enolase_C-like"/>
</dbReference>
<protein>
    <submittedName>
        <fullName evidence="3">Mandelate racemase/muconate lactonizing enzyme family protein</fullName>
    </submittedName>
</protein>
<evidence type="ECO:0000313" key="4">
    <source>
        <dbReference type="Proteomes" id="UP001222118"/>
    </source>
</evidence>
<dbReference type="SMART" id="SM00922">
    <property type="entry name" value="MR_MLE"/>
    <property type="match status" value="1"/>
</dbReference>
<accession>A0ABY7YVE4</accession>
<dbReference type="Gene3D" id="3.30.390.10">
    <property type="entry name" value="Enolase-like, N-terminal domain"/>
    <property type="match status" value="1"/>
</dbReference>
<dbReference type="EMBL" id="CP118247">
    <property type="protein sequence ID" value="WDR05221.1"/>
    <property type="molecule type" value="Genomic_DNA"/>
</dbReference>
<dbReference type="Pfam" id="PF02746">
    <property type="entry name" value="MR_MLE_N"/>
    <property type="match status" value="1"/>
</dbReference>
<sequence length="387" mass="43103">MKISKVEAFPIKLKREDEYTENLREEDMNDFGDYVIARNQWTSIYPKHIETTLVRIETDTGIVGWGEAFAPVGRRTPATVVEDICRTVIMGHDPHDVEYLWYRSYSAMRERGHGTGFFVDALSGVDQALWDIVGKSLNKPVYKLLGGQYRDKVRVYSGFGGTDPQTMAGQSAEMVRLGYTALKLHVRVSNSRILDIVSAVRERVGTDVELMVDVHTTRSVSEAIQLGRGLEKLGVSWLEAPVAPEDVSGHAEVARALDMDVASGEWLRTSYEWKPWFENRALDIPMPDIGRTGISEGKRIAMLCDYYNMPMAPHIGAGCILAIAAGLHVSLAAPRLQIMEHGHHAMPIKSSFADVYPDVVNGHFVADNRPGLGVEINEDKVRAITSY</sequence>
<dbReference type="PANTHER" id="PTHR48080:SF2">
    <property type="entry name" value="D-GALACTONATE DEHYDRATASE"/>
    <property type="match status" value="1"/>
</dbReference>
<proteinExistence type="predicted"/>
<dbReference type="RefSeq" id="WP_282210740.1">
    <property type="nucleotide sequence ID" value="NZ_CP118247.1"/>
</dbReference>
<keyword evidence="4" id="KW-1185">Reference proteome</keyword>
<dbReference type="PANTHER" id="PTHR48080">
    <property type="entry name" value="D-GALACTONATE DEHYDRATASE-RELATED"/>
    <property type="match status" value="1"/>
</dbReference>
<evidence type="ECO:0000313" key="3">
    <source>
        <dbReference type="EMBL" id="WDR05221.1"/>
    </source>
</evidence>
<dbReference type="SUPFAM" id="SSF54826">
    <property type="entry name" value="Enolase N-terminal domain-like"/>
    <property type="match status" value="1"/>
</dbReference>
<reference evidence="3 4" key="1">
    <citation type="submission" date="2023-02" db="EMBL/GenBank/DDBJ databases">
        <title>Devosia chondri sp. nov., isolated from the phycosphere of marine algae.</title>
        <authorList>
            <person name="Kim J.M."/>
            <person name="Lee J.K."/>
            <person name="Choi B.J."/>
            <person name="Bayburt H."/>
            <person name="Jeon C.O."/>
        </authorList>
    </citation>
    <scope>NUCLEOTIDE SEQUENCE [LARGE SCALE GENOMIC DNA]</scope>
    <source>
        <strain evidence="3 4">G2-5</strain>
    </source>
</reference>
<dbReference type="Pfam" id="PF13378">
    <property type="entry name" value="MR_MLE_C"/>
    <property type="match status" value="1"/>
</dbReference>
<feature type="domain" description="Mandelate racemase/muconate lactonizing enzyme C-terminal" evidence="2">
    <location>
        <begin position="164"/>
        <end position="260"/>
    </location>
</feature>
<dbReference type="SUPFAM" id="SSF51604">
    <property type="entry name" value="Enolase C-terminal domain-like"/>
    <property type="match status" value="1"/>
</dbReference>
<dbReference type="InterPro" id="IPR018110">
    <property type="entry name" value="Mandel_Rmase/mucon_lact_enz_CS"/>
</dbReference>
<dbReference type="InterPro" id="IPR013341">
    <property type="entry name" value="Mandelate_racemase_N_dom"/>
</dbReference>
<dbReference type="InterPro" id="IPR013342">
    <property type="entry name" value="Mandelate_racemase_C"/>
</dbReference>
<keyword evidence="1" id="KW-0456">Lyase</keyword>
<dbReference type="InterPro" id="IPR034593">
    <property type="entry name" value="DgoD-like"/>
</dbReference>
<organism evidence="3 4">
    <name type="scientific">Devosia rhodophyticola</name>
    <dbReference type="NCBI Taxonomy" id="3026423"/>
    <lineage>
        <taxon>Bacteria</taxon>
        <taxon>Pseudomonadati</taxon>
        <taxon>Pseudomonadota</taxon>
        <taxon>Alphaproteobacteria</taxon>
        <taxon>Hyphomicrobiales</taxon>
        <taxon>Devosiaceae</taxon>
        <taxon>Devosia</taxon>
    </lineage>
</organism>
<evidence type="ECO:0000259" key="2">
    <source>
        <dbReference type="SMART" id="SM00922"/>
    </source>
</evidence>